<protein>
    <submittedName>
        <fullName evidence="1">Uncharacterized protein</fullName>
    </submittedName>
</protein>
<organism evidence="1 2">
    <name type="scientific">Abeliophyllum distichum</name>
    <dbReference type="NCBI Taxonomy" id="126358"/>
    <lineage>
        <taxon>Eukaryota</taxon>
        <taxon>Viridiplantae</taxon>
        <taxon>Streptophyta</taxon>
        <taxon>Embryophyta</taxon>
        <taxon>Tracheophyta</taxon>
        <taxon>Spermatophyta</taxon>
        <taxon>Magnoliopsida</taxon>
        <taxon>eudicotyledons</taxon>
        <taxon>Gunneridae</taxon>
        <taxon>Pentapetalae</taxon>
        <taxon>asterids</taxon>
        <taxon>lamiids</taxon>
        <taxon>Lamiales</taxon>
        <taxon>Oleaceae</taxon>
        <taxon>Forsythieae</taxon>
        <taxon>Abeliophyllum</taxon>
    </lineage>
</organism>
<comment type="caution">
    <text evidence="1">The sequence shown here is derived from an EMBL/GenBank/DDBJ whole genome shotgun (WGS) entry which is preliminary data.</text>
</comment>
<dbReference type="Proteomes" id="UP001604336">
    <property type="component" value="Unassembled WGS sequence"/>
</dbReference>
<proteinExistence type="predicted"/>
<dbReference type="EMBL" id="JBFOLK010000007">
    <property type="protein sequence ID" value="KAL2498168.1"/>
    <property type="molecule type" value="Genomic_DNA"/>
</dbReference>
<sequence length="152" mass="18038">MVRSQSLNSQRSEYNKAHPEIMRDLKVLNVRPDDERTKLSRDLDDDNKNLSFSKELKTRELSTRFKMPHMEKYNSICDPTYHNNVYKTRLQGYILPIKCKNFHTILVSGLKRWFNKLKPGNIRSLPQLKQEFINAFIGNRTMIADMTQLYDI</sequence>
<dbReference type="AlphaFoldDB" id="A0ABD1SBN0"/>
<evidence type="ECO:0000313" key="1">
    <source>
        <dbReference type="EMBL" id="KAL2498168.1"/>
    </source>
</evidence>
<accession>A0ABD1SBN0</accession>
<gene>
    <name evidence="1" type="ORF">Adt_23718</name>
</gene>
<name>A0ABD1SBN0_9LAMI</name>
<evidence type="ECO:0000313" key="2">
    <source>
        <dbReference type="Proteomes" id="UP001604336"/>
    </source>
</evidence>
<keyword evidence="2" id="KW-1185">Reference proteome</keyword>
<reference evidence="2" key="1">
    <citation type="submission" date="2024-07" db="EMBL/GenBank/DDBJ databases">
        <title>Two chromosome-level genome assemblies of Korean endemic species Abeliophyllum distichum and Forsythia ovata (Oleaceae).</title>
        <authorList>
            <person name="Jang H."/>
        </authorList>
    </citation>
    <scope>NUCLEOTIDE SEQUENCE [LARGE SCALE GENOMIC DNA]</scope>
</reference>